<dbReference type="Pfam" id="PF00081">
    <property type="entry name" value="Sod_Fe_N"/>
    <property type="match status" value="1"/>
</dbReference>
<comment type="catalytic activity">
    <reaction evidence="7">
        <text>2 superoxide + 2 H(+) = H2O2 + O2</text>
        <dbReference type="Rhea" id="RHEA:20696"/>
        <dbReference type="ChEBI" id="CHEBI:15378"/>
        <dbReference type="ChEBI" id="CHEBI:15379"/>
        <dbReference type="ChEBI" id="CHEBI:16240"/>
        <dbReference type="ChEBI" id="CHEBI:18421"/>
        <dbReference type="EC" id="1.15.1.1"/>
    </reaction>
</comment>
<keyword evidence="5 7" id="KW-0560">Oxidoreductase</keyword>
<evidence type="ECO:0000313" key="10">
    <source>
        <dbReference type="EMBL" id="EGQ26113.1"/>
    </source>
</evidence>
<evidence type="ECO:0000256" key="5">
    <source>
        <dbReference type="ARBA" id="ARBA00023002"/>
    </source>
</evidence>
<dbReference type="SUPFAM" id="SSF54719">
    <property type="entry name" value="Fe,Mn superoxide dismutase (SOD), C-terminal domain"/>
    <property type="match status" value="1"/>
</dbReference>
<evidence type="ECO:0000256" key="2">
    <source>
        <dbReference type="ARBA" id="ARBA00008714"/>
    </source>
</evidence>
<feature type="binding site" evidence="6">
    <location>
        <position position="181"/>
    </location>
    <ligand>
        <name>Mn(2+)</name>
        <dbReference type="ChEBI" id="CHEBI:29035"/>
    </ligand>
</feature>
<dbReference type="AlphaFoldDB" id="F9DSV2"/>
<dbReference type="EMBL" id="AFPZ01000058">
    <property type="protein sequence ID" value="EGQ26113.1"/>
    <property type="molecule type" value="Genomic_DNA"/>
</dbReference>
<comment type="cofactor">
    <cofactor evidence="1">
        <name>Mn(2+)</name>
        <dbReference type="ChEBI" id="CHEBI:29035"/>
    </cofactor>
</comment>
<dbReference type="SUPFAM" id="SSF46609">
    <property type="entry name" value="Fe,Mn superoxide dismutase (SOD), N-terminal domain"/>
    <property type="match status" value="1"/>
</dbReference>
<evidence type="ECO:0000256" key="4">
    <source>
        <dbReference type="ARBA" id="ARBA00022723"/>
    </source>
</evidence>
<feature type="binding site" evidence="6">
    <location>
        <position position="177"/>
    </location>
    <ligand>
        <name>Mn(2+)</name>
        <dbReference type="ChEBI" id="CHEBI:29035"/>
    </ligand>
</feature>
<sequence length="220" mass="25374">MRFLNSFFGGENLKPFILPDLPYAVDGLEPYIDARTLEIHHGKHHQTYVNNLNAALENYAELQSKSLESLLTDLDHVPVDIRTAVQNNGGGHYCHSLFWESMTPKSKGEPTADIKREIEKYFQTFDNFQDLLSKAAIQRFGSGYGWLVLDQGKLSIMSTPNQDTPLKDGKTPLLVIDVWEHAYYLAYQNRRPEFIQNWWHTVDWDVVNERFLQASKTVVN</sequence>
<feature type="binding site" evidence="6">
    <location>
        <position position="95"/>
    </location>
    <ligand>
        <name>Mn(2+)</name>
        <dbReference type="ChEBI" id="CHEBI:29035"/>
    </ligand>
</feature>
<feature type="domain" description="Manganese/iron superoxide dismutase N-terminal" evidence="8">
    <location>
        <begin position="16"/>
        <end position="102"/>
    </location>
</feature>
<evidence type="ECO:0000259" key="8">
    <source>
        <dbReference type="Pfam" id="PF00081"/>
    </source>
</evidence>
<comment type="similarity">
    <text evidence="2 7">Belongs to the iron/manganese superoxide dismutase family.</text>
</comment>
<dbReference type="InterPro" id="IPR001189">
    <property type="entry name" value="Mn/Fe_SOD"/>
</dbReference>
<dbReference type="Gene3D" id="3.55.40.20">
    <property type="entry name" value="Iron/manganese superoxide dismutase, C-terminal domain"/>
    <property type="match status" value="1"/>
</dbReference>
<dbReference type="PANTHER" id="PTHR43595">
    <property type="entry name" value="37S RIBOSOMAL PROTEIN S26, MITOCHONDRIAL"/>
    <property type="match status" value="1"/>
</dbReference>
<dbReference type="InterPro" id="IPR036324">
    <property type="entry name" value="Mn/Fe_SOD_N_sf"/>
</dbReference>
<dbReference type="FunFam" id="3.55.40.20:FF:000004">
    <property type="entry name" value="Superoxide dismutase [Fe]"/>
    <property type="match status" value="1"/>
</dbReference>
<dbReference type="InterPro" id="IPR019833">
    <property type="entry name" value="Mn/Fe_SOD_BS"/>
</dbReference>
<evidence type="ECO:0000256" key="1">
    <source>
        <dbReference type="ARBA" id="ARBA00001936"/>
    </source>
</evidence>
<dbReference type="Gene3D" id="1.10.287.990">
    <property type="entry name" value="Fe,Mn superoxide dismutase (SOD) domain"/>
    <property type="match status" value="1"/>
</dbReference>
<dbReference type="InterPro" id="IPR019832">
    <property type="entry name" value="Mn/Fe_SOD_C"/>
</dbReference>
<dbReference type="eggNOG" id="COG0605">
    <property type="taxonomic scope" value="Bacteria"/>
</dbReference>
<comment type="function">
    <text evidence="7">Destroys radicals which are normally produced within the cells and which are toxic to biological systems.</text>
</comment>
<dbReference type="HOGENOM" id="CLU_031625_0_1_9"/>
<evidence type="ECO:0000256" key="3">
    <source>
        <dbReference type="ARBA" id="ARBA00012682"/>
    </source>
</evidence>
<dbReference type="GO" id="GO:0046872">
    <property type="term" value="F:metal ion binding"/>
    <property type="evidence" value="ECO:0007669"/>
    <property type="project" value="UniProtKB-KW"/>
</dbReference>
<evidence type="ECO:0000313" key="11">
    <source>
        <dbReference type="Proteomes" id="UP000005316"/>
    </source>
</evidence>
<dbReference type="GO" id="GO:0005737">
    <property type="term" value="C:cytoplasm"/>
    <property type="evidence" value="ECO:0007669"/>
    <property type="project" value="TreeGrafter"/>
</dbReference>
<accession>F9DSV2</accession>
<evidence type="ECO:0000259" key="9">
    <source>
        <dbReference type="Pfam" id="PF02777"/>
    </source>
</evidence>
<name>F9DSV2_9BACL</name>
<dbReference type="GO" id="GO:0004784">
    <property type="term" value="F:superoxide dismutase activity"/>
    <property type="evidence" value="ECO:0007669"/>
    <property type="project" value="UniProtKB-EC"/>
</dbReference>
<dbReference type="InterPro" id="IPR036314">
    <property type="entry name" value="SOD_C_sf"/>
</dbReference>
<evidence type="ECO:0000256" key="7">
    <source>
        <dbReference type="RuleBase" id="RU000414"/>
    </source>
</evidence>
<organism evidence="10 11">
    <name type="scientific">Sporosarcina newyorkensis 2681</name>
    <dbReference type="NCBI Taxonomy" id="1027292"/>
    <lineage>
        <taxon>Bacteria</taxon>
        <taxon>Bacillati</taxon>
        <taxon>Bacillota</taxon>
        <taxon>Bacilli</taxon>
        <taxon>Bacillales</taxon>
        <taxon>Caryophanaceae</taxon>
        <taxon>Sporosarcina</taxon>
    </lineage>
</organism>
<dbReference type="Pfam" id="PF02777">
    <property type="entry name" value="Sod_Fe_C"/>
    <property type="match status" value="1"/>
</dbReference>
<dbReference type="FunFam" id="1.10.287.990:FF:000001">
    <property type="entry name" value="Superoxide dismutase"/>
    <property type="match status" value="1"/>
</dbReference>
<gene>
    <name evidence="10" type="primary">sodA2</name>
    <name evidence="10" type="ORF">HMPREF9372_1883</name>
</gene>
<reference evidence="10 11" key="1">
    <citation type="submission" date="2011-04" db="EMBL/GenBank/DDBJ databases">
        <authorList>
            <person name="Muzny D."/>
            <person name="Qin X."/>
            <person name="Deng J."/>
            <person name="Jiang H."/>
            <person name="Liu Y."/>
            <person name="Qu J."/>
            <person name="Song X.-Z."/>
            <person name="Zhang L."/>
            <person name="Thornton R."/>
            <person name="Coyle M."/>
            <person name="Francisco L."/>
            <person name="Jackson L."/>
            <person name="Javaid M."/>
            <person name="Korchina V."/>
            <person name="Kovar C."/>
            <person name="Mata R."/>
            <person name="Mathew T."/>
            <person name="Ngo R."/>
            <person name="Nguyen L."/>
            <person name="Nguyen N."/>
            <person name="Okwuonu G."/>
            <person name="Ongeri F."/>
            <person name="Pham C."/>
            <person name="Simmons D."/>
            <person name="Wilczek-Boney K."/>
            <person name="Hale W."/>
            <person name="Jakkamsetti A."/>
            <person name="Pham P."/>
            <person name="Ruth R."/>
            <person name="San Lucas F."/>
            <person name="Warren J."/>
            <person name="Zhang J."/>
            <person name="Zhao Z."/>
            <person name="Zhou C."/>
            <person name="Zhu D."/>
            <person name="Lee S."/>
            <person name="Bess C."/>
            <person name="Blankenburg K."/>
            <person name="Forbes L."/>
            <person name="Fu Q."/>
            <person name="Gubbala S."/>
            <person name="Hirani K."/>
            <person name="Jayaseelan J.C."/>
            <person name="Lara F."/>
            <person name="Munidasa M."/>
            <person name="Palculict T."/>
            <person name="Patil S."/>
            <person name="Pu L.-L."/>
            <person name="Saada N."/>
            <person name="Tang L."/>
            <person name="Weissenberger G."/>
            <person name="Zhu Y."/>
            <person name="Hemphill L."/>
            <person name="Shang Y."/>
            <person name="Youmans B."/>
            <person name="Ayvaz T."/>
            <person name="Ross M."/>
            <person name="Santibanez J."/>
            <person name="Aqrawi P."/>
            <person name="Gross S."/>
            <person name="Joshi V."/>
            <person name="Fowler G."/>
            <person name="Nazareth L."/>
            <person name="Reid J."/>
            <person name="Worley K."/>
            <person name="Petrosino J."/>
            <person name="Highlander S."/>
            <person name="Gibbs R."/>
        </authorList>
    </citation>
    <scope>NUCLEOTIDE SEQUENCE [LARGE SCALE GENOMIC DNA]</scope>
    <source>
        <strain evidence="10 11">2681</strain>
    </source>
</reference>
<keyword evidence="4 6" id="KW-0479">Metal-binding</keyword>
<evidence type="ECO:0000256" key="6">
    <source>
        <dbReference type="PIRSR" id="PIRSR000349-1"/>
    </source>
</evidence>
<dbReference type="PANTHER" id="PTHR43595:SF2">
    <property type="entry name" value="SMALL RIBOSOMAL SUBUNIT PROTEIN MS42"/>
    <property type="match status" value="1"/>
</dbReference>
<proteinExistence type="inferred from homology"/>
<protein>
    <recommendedName>
        <fullName evidence="3 7">Superoxide dismutase</fullName>
        <ecNumber evidence="3 7">1.15.1.1</ecNumber>
    </recommendedName>
</protein>
<dbReference type="InterPro" id="IPR019831">
    <property type="entry name" value="Mn/Fe_SOD_N"/>
</dbReference>
<dbReference type="PRINTS" id="PR01703">
    <property type="entry name" value="MNSODISMTASE"/>
</dbReference>
<feature type="binding site" evidence="6">
    <location>
        <position position="40"/>
    </location>
    <ligand>
        <name>Mn(2+)</name>
        <dbReference type="ChEBI" id="CHEBI:29035"/>
    </ligand>
</feature>
<comment type="caution">
    <text evidence="10">The sequence shown here is derived from an EMBL/GenBank/DDBJ whole genome shotgun (WGS) entry which is preliminary data.</text>
</comment>
<dbReference type="Proteomes" id="UP000005316">
    <property type="component" value="Unassembled WGS sequence"/>
</dbReference>
<dbReference type="STRING" id="759851.SAMN04244570_3401"/>
<feature type="domain" description="Manganese/iron superoxide dismutase C-terminal" evidence="9">
    <location>
        <begin position="110"/>
        <end position="210"/>
    </location>
</feature>
<dbReference type="PIRSF" id="PIRSF000349">
    <property type="entry name" value="SODismutase"/>
    <property type="match status" value="1"/>
</dbReference>
<dbReference type="EC" id="1.15.1.1" evidence="3 7"/>
<dbReference type="PROSITE" id="PS00088">
    <property type="entry name" value="SOD_MN"/>
    <property type="match status" value="1"/>
</dbReference>